<name>A0AA40JJA1_BURPE</name>
<comment type="caution">
    <text evidence="3">The sequence shown here is derived from an EMBL/GenBank/DDBJ whole genome shotgun (WGS) entry which is preliminary data.</text>
</comment>
<reference evidence="3 4" key="1">
    <citation type="submission" date="2014-08" db="EMBL/GenBank/DDBJ databases">
        <authorList>
            <person name="Bunnell A."/>
            <person name="Chain P.S."/>
            <person name="Chertkov O."/>
            <person name="Currie B.J."/>
            <person name="Daligault H.E."/>
            <person name="Davenport K.W."/>
            <person name="Davis C."/>
            <person name="Gleasner C.D."/>
            <person name="Johnson S.L."/>
            <person name="Kaestli M."/>
            <person name="Koren S."/>
            <person name="Kunde Y.A."/>
            <person name="Mayo M."/>
            <person name="McMurry K.K."/>
            <person name="Price E.P."/>
            <person name="Reitenga K.G."/>
            <person name="Robison R."/>
            <person name="Rosovitz M.J."/>
            <person name="Sarovich D.S."/>
            <person name="Teshima H."/>
        </authorList>
    </citation>
    <scope>NUCLEOTIDE SEQUENCE [LARGE SCALE GENOMIC DNA]</scope>
    <source>
        <strain evidence="3 4">MSHR44</strain>
    </source>
</reference>
<evidence type="ECO:0000313" key="4">
    <source>
        <dbReference type="Proteomes" id="UP000030475"/>
    </source>
</evidence>
<protein>
    <submittedName>
        <fullName evidence="3">Phage integrase family protein</fullName>
    </submittedName>
</protein>
<accession>A0AA40JJA1</accession>
<dbReference type="GO" id="GO:0003677">
    <property type="term" value="F:DNA binding"/>
    <property type="evidence" value="ECO:0007669"/>
    <property type="project" value="InterPro"/>
</dbReference>
<proteinExistence type="predicted"/>
<evidence type="ECO:0000256" key="1">
    <source>
        <dbReference type="ARBA" id="ARBA00023172"/>
    </source>
</evidence>
<dbReference type="Pfam" id="PF00589">
    <property type="entry name" value="Phage_integrase"/>
    <property type="match status" value="1"/>
</dbReference>
<evidence type="ECO:0000259" key="2">
    <source>
        <dbReference type="Pfam" id="PF00589"/>
    </source>
</evidence>
<feature type="domain" description="Tyr recombinase" evidence="2">
    <location>
        <begin position="24"/>
        <end position="75"/>
    </location>
</feature>
<dbReference type="InterPro" id="IPR011010">
    <property type="entry name" value="DNA_brk_join_enz"/>
</dbReference>
<dbReference type="EMBL" id="JQIM01000007">
    <property type="protein sequence ID" value="KGX17301.1"/>
    <property type="molecule type" value="Genomic_DNA"/>
</dbReference>
<dbReference type="InterPro" id="IPR013762">
    <property type="entry name" value="Integrase-like_cat_sf"/>
</dbReference>
<dbReference type="AlphaFoldDB" id="A0AA40JJA1"/>
<dbReference type="SUPFAM" id="SSF56349">
    <property type="entry name" value="DNA breaking-rejoining enzymes"/>
    <property type="match status" value="1"/>
</dbReference>
<organism evidence="3 4">
    <name type="scientific">Burkholderia pseudomallei</name>
    <name type="common">Pseudomonas pseudomallei</name>
    <dbReference type="NCBI Taxonomy" id="28450"/>
    <lineage>
        <taxon>Bacteria</taxon>
        <taxon>Pseudomonadati</taxon>
        <taxon>Pseudomonadota</taxon>
        <taxon>Betaproteobacteria</taxon>
        <taxon>Burkholderiales</taxon>
        <taxon>Burkholderiaceae</taxon>
        <taxon>Burkholderia</taxon>
        <taxon>pseudomallei group</taxon>
    </lineage>
</organism>
<dbReference type="InterPro" id="IPR002104">
    <property type="entry name" value="Integrase_catalytic"/>
</dbReference>
<dbReference type="GO" id="GO:0006310">
    <property type="term" value="P:DNA recombination"/>
    <property type="evidence" value="ECO:0007669"/>
    <property type="project" value="UniProtKB-KW"/>
</dbReference>
<dbReference type="GO" id="GO:0015074">
    <property type="term" value="P:DNA integration"/>
    <property type="evidence" value="ECO:0007669"/>
    <property type="project" value="InterPro"/>
</dbReference>
<gene>
    <name evidence="3" type="ORF">Y036_5931</name>
</gene>
<evidence type="ECO:0000313" key="3">
    <source>
        <dbReference type="EMBL" id="KGX17301.1"/>
    </source>
</evidence>
<dbReference type="Gene3D" id="1.10.443.10">
    <property type="entry name" value="Intergrase catalytic core"/>
    <property type="match status" value="1"/>
</dbReference>
<dbReference type="Proteomes" id="UP000030475">
    <property type="component" value="Unassembled WGS sequence"/>
</dbReference>
<keyword evidence="1" id="KW-0233">DNA recombination</keyword>
<sequence length="96" mass="10812">MRGARGLTQWAITQLLEQMRDLSEAERRKLAGTAPHAFRHTVGTQMLAAGVAFEVVQRTLGHALLGTISLYVSPEEARMRREAAKYHARLEREKRG</sequence>